<keyword evidence="3" id="KW-1133">Transmembrane helix</keyword>
<dbReference type="AlphaFoldDB" id="A0A7J6RAZ8"/>
<sequence>MATSEAPTVLSMGGFPFTPLEILEIGVLMILALPFIVIGIAASCIVHLLQYPLRDLGYTQKLTPVRASRSEYAVVTGASKGLGRDVALKLARDGWSLVIAARNPDLLADLKRSIEDLYGRDCKVIPVACDLGSDDGRRTLENVVKDLPITLVVLNAGCAYTRDLVNVSEQNMRDMLGINVEQQTYLSRYFLTQHFVPGGRGRLCIVSSIVAYSLGSANSLYFSAKSYLSQFGRSLAHECRSLGCGVLTIQPGAMADTNFSSAGDCEDSAIFKLPGAQMSSVDVAEELVRRLQADGTKPGLILAERARLERTLPVDRSLIRVT</sequence>
<keyword evidence="3" id="KW-0812">Transmembrane</keyword>
<evidence type="ECO:0000256" key="1">
    <source>
        <dbReference type="ARBA" id="ARBA00006484"/>
    </source>
</evidence>
<dbReference type="InterPro" id="IPR002347">
    <property type="entry name" value="SDR_fam"/>
</dbReference>
<feature type="transmembrane region" description="Helical" evidence="3">
    <location>
        <begin position="25"/>
        <end position="49"/>
    </location>
</feature>
<dbReference type="Proteomes" id="UP000574390">
    <property type="component" value="Unassembled WGS sequence"/>
</dbReference>
<dbReference type="SUPFAM" id="SSF51735">
    <property type="entry name" value="NAD(P)-binding Rossmann-fold domains"/>
    <property type="match status" value="1"/>
</dbReference>
<accession>A0A7J6RAZ8</accession>
<comment type="caution">
    <text evidence="4">The sequence shown here is derived from an EMBL/GenBank/DDBJ whole genome shotgun (WGS) entry which is preliminary data.</text>
</comment>
<reference evidence="4 5" key="1">
    <citation type="submission" date="2020-04" db="EMBL/GenBank/DDBJ databases">
        <title>Perkinsus olseni comparative genomics.</title>
        <authorList>
            <person name="Bogema D.R."/>
        </authorList>
    </citation>
    <scope>NUCLEOTIDE SEQUENCE [LARGE SCALE GENOMIC DNA]</scope>
    <source>
        <strain evidence="4">ATCC PRA-205</strain>
    </source>
</reference>
<dbReference type="EMBL" id="JABANM010023362">
    <property type="protein sequence ID" value="KAF4718009.1"/>
    <property type="molecule type" value="Genomic_DNA"/>
</dbReference>
<evidence type="ECO:0000313" key="4">
    <source>
        <dbReference type="EMBL" id="KAF4718009.1"/>
    </source>
</evidence>
<dbReference type="GO" id="GO:0016491">
    <property type="term" value="F:oxidoreductase activity"/>
    <property type="evidence" value="ECO:0007669"/>
    <property type="project" value="UniProtKB-KW"/>
</dbReference>
<evidence type="ECO:0000313" key="5">
    <source>
        <dbReference type="Proteomes" id="UP000574390"/>
    </source>
</evidence>
<evidence type="ECO:0000256" key="3">
    <source>
        <dbReference type="SAM" id="Phobius"/>
    </source>
</evidence>
<evidence type="ECO:0008006" key="6">
    <source>
        <dbReference type="Google" id="ProtNLM"/>
    </source>
</evidence>
<organism evidence="4 5">
    <name type="scientific">Perkinsus olseni</name>
    <name type="common">Perkinsus atlanticus</name>
    <dbReference type="NCBI Taxonomy" id="32597"/>
    <lineage>
        <taxon>Eukaryota</taxon>
        <taxon>Sar</taxon>
        <taxon>Alveolata</taxon>
        <taxon>Perkinsozoa</taxon>
        <taxon>Perkinsea</taxon>
        <taxon>Perkinsida</taxon>
        <taxon>Perkinsidae</taxon>
        <taxon>Perkinsus</taxon>
    </lineage>
</organism>
<keyword evidence="3" id="KW-0472">Membrane</keyword>
<dbReference type="Gene3D" id="3.40.50.720">
    <property type="entry name" value="NAD(P)-binding Rossmann-like Domain"/>
    <property type="match status" value="1"/>
</dbReference>
<evidence type="ECO:0000256" key="2">
    <source>
        <dbReference type="ARBA" id="ARBA00023002"/>
    </source>
</evidence>
<dbReference type="CDD" id="cd05233">
    <property type="entry name" value="SDR_c"/>
    <property type="match status" value="1"/>
</dbReference>
<dbReference type="PANTHER" id="PTHR42901">
    <property type="entry name" value="ALCOHOL DEHYDROGENASE"/>
    <property type="match status" value="1"/>
</dbReference>
<comment type="similarity">
    <text evidence="1">Belongs to the short-chain dehydrogenases/reductases (SDR) family.</text>
</comment>
<dbReference type="InterPro" id="IPR036291">
    <property type="entry name" value="NAD(P)-bd_dom_sf"/>
</dbReference>
<dbReference type="Pfam" id="PF00106">
    <property type="entry name" value="adh_short"/>
    <property type="match status" value="1"/>
</dbReference>
<keyword evidence="2" id="KW-0560">Oxidoreductase</keyword>
<dbReference type="PRINTS" id="PR00081">
    <property type="entry name" value="GDHRDH"/>
</dbReference>
<gene>
    <name evidence="4" type="ORF">FOZ62_013633</name>
</gene>
<dbReference type="PANTHER" id="PTHR42901:SF1">
    <property type="entry name" value="ALCOHOL DEHYDROGENASE"/>
    <property type="match status" value="1"/>
</dbReference>
<proteinExistence type="inferred from homology"/>
<name>A0A7J6RAZ8_PEROL</name>
<protein>
    <recommendedName>
        <fullName evidence="6">Dehydrogenase reductase SDR member 7B</fullName>
    </recommendedName>
</protein>